<dbReference type="AlphaFoldDB" id="A0A537JCD3"/>
<sequence>MPTLVDTSAWIEFFHPKGAARVKQILASALHDGIVVTVAPVLTELLVGLEPSRAGDARAIERLRALE</sequence>
<reference evidence="2 3" key="1">
    <citation type="journal article" date="2019" name="Nat. Microbiol.">
        <title>Mediterranean grassland soil C-N compound turnover is dependent on rainfall and depth, and is mediated by genomically divergent microorganisms.</title>
        <authorList>
            <person name="Diamond S."/>
            <person name="Andeer P.F."/>
            <person name="Li Z."/>
            <person name="Crits-Christoph A."/>
            <person name="Burstein D."/>
            <person name="Anantharaman K."/>
            <person name="Lane K.R."/>
            <person name="Thomas B.C."/>
            <person name="Pan C."/>
            <person name="Northen T.R."/>
            <person name="Banfield J.F."/>
        </authorList>
    </citation>
    <scope>NUCLEOTIDE SEQUENCE [LARGE SCALE GENOMIC DNA]</scope>
    <source>
        <strain evidence="2">NP_6</strain>
    </source>
</reference>
<dbReference type="Proteomes" id="UP000318093">
    <property type="component" value="Unassembled WGS sequence"/>
</dbReference>
<dbReference type="InterPro" id="IPR029060">
    <property type="entry name" value="PIN-like_dom_sf"/>
</dbReference>
<evidence type="ECO:0000313" key="2">
    <source>
        <dbReference type="EMBL" id="TMI81208.1"/>
    </source>
</evidence>
<name>A0A537JCD3_9BACT</name>
<feature type="domain" description="PIN" evidence="1">
    <location>
        <begin position="4"/>
        <end position="65"/>
    </location>
</feature>
<dbReference type="EMBL" id="VBAN01000217">
    <property type="protein sequence ID" value="TMI81208.1"/>
    <property type="molecule type" value="Genomic_DNA"/>
</dbReference>
<organism evidence="2 3">
    <name type="scientific">Candidatus Segetimicrobium genomatis</name>
    <dbReference type="NCBI Taxonomy" id="2569760"/>
    <lineage>
        <taxon>Bacteria</taxon>
        <taxon>Bacillati</taxon>
        <taxon>Candidatus Sysuimicrobiota</taxon>
        <taxon>Candidatus Sysuimicrobiia</taxon>
        <taxon>Candidatus Sysuimicrobiales</taxon>
        <taxon>Candidatus Segetimicrobiaceae</taxon>
        <taxon>Candidatus Segetimicrobium</taxon>
    </lineage>
</organism>
<dbReference type="Gene3D" id="3.40.50.1010">
    <property type="entry name" value="5'-nuclease"/>
    <property type="match status" value="1"/>
</dbReference>
<proteinExistence type="predicted"/>
<accession>A0A537JCD3</accession>
<dbReference type="InterPro" id="IPR002716">
    <property type="entry name" value="PIN_dom"/>
</dbReference>
<comment type="caution">
    <text evidence="2">The sequence shown here is derived from an EMBL/GenBank/DDBJ whole genome shotgun (WGS) entry which is preliminary data.</text>
</comment>
<feature type="non-terminal residue" evidence="2">
    <location>
        <position position="67"/>
    </location>
</feature>
<dbReference type="Pfam" id="PF01850">
    <property type="entry name" value="PIN"/>
    <property type="match status" value="1"/>
</dbReference>
<evidence type="ECO:0000313" key="3">
    <source>
        <dbReference type="Proteomes" id="UP000318093"/>
    </source>
</evidence>
<evidence type="ECO:0000259" key="1">
    <source>
        <dbReference type="Pfam" id="PF01850"/>
    </source>
</evidence>
<dbReference type="SUPFAM" id="SSF88723">
    <property type="entry name" value="PIN domain-like"/>
    <property type="match status" value="1"/>
</dbReference>
<protein>
    <submittedName>
        <fullName evidence="2">PIN domain nuclease</fullName>
    </submittedName>
</protein>
<gene>
    <name evidence="2" type="ORF">E6H03_07280</name>
</gene>